<dbReference type="GO" id="GO:0005615">
    <property type="term" value="C:extracellular space"/>
    <property type="evidence" value="ECO:0000318"/>
    <property type="project" value="GO_Central"/>
</dbReference>
<comment type="subcellular location">
    <subcellularLocation>
        <location evidence="1">Secreted</location>
    </subcellularLocation>
</comment>
<dbReference type="GO" id="GO:0007565">
    <property type="term" value="P:female pregnancy"/>
    <property type="evidence" value="ECO:0000318"/>
    <property type="project" value="GO_Central"/>
</dbReference>
<keyword evidence="7" id="KW-1185">Reference proteome</keyword>
<dbReference type="InterPro" id="IPR018116">
    <property type="entry name" value="Somatotropin_CS"/>
</dbReference>
<feature type="chain" id="PRO_5035147017" evidence="5">
    <location>
        <begin position="26"/>
        <end position="269"/>
    </location>
</feature>
<evidence type="ECO:0000256" key="5">
    <source>
        <dbReference type="SAM" id="SignalP"/>
    </source>
</evidence>
<evidence type="ECO:0000256" key="2">
    <source>
        <dbReference type="ARBA" id="ARBA00008474"/>
    </source>
</evidence>
<dbReference type="Proteomes" id="UP000002494">
    <property type="component" value="Chromosome 17"/>
</dbReference>
<evidence type="ECO:0000256" key="4">
    <source>
        <dbReference type="PIRSR" id="PIRSR601400-1"/>
    </source>
</evidence>
<feature type="signal peptide" evidence="5">
    <location>
        <begin position="1"/>
        <end position="25"/>
    </location>
</feature>
<evidence type="ECO:0000313" key="7">
    <source>
        <dbReference type="Proteomes" id="UP000002494"/>
    </source>
</evidence>
<accession>A0A8I6AW68</accession>
<protein>
    <submittedName>
        <fullName evidence="6">Prolactin family 7, subfamily a, member 1 like, pseudogene</fullName>
    </submittedName>
</protein>
<organism evidence="6 7">
    <name type="scientific">Rattus norvegicus</name>
    <name type="common">Rat</name>
    <dbReference type="NCBI Taxonomy" id="10116"/>
    <lineage>
        <taxon>Eukaryota</taxon>
        <taxon>Metazoa</taxon>
        <taxon>Chordata</taxon>
        <taxon>Craniata</taxon>
        <taxon>Vertebrata</taxon>
        <taxon>Euteleostomi</taxon>
        <taxon>Mammalia</taxon>
        <taxon>Eutheria</taxon>
        <taxon>Euarchontoglires</taxon>
        <taxon>Glires</taxon>
        <taxon>Rodentia</taxon>
        <taxon>Myomorpha</taxon>
        <taxon>Muroidea</taxon>
        <taxon>Muridae</taxon>
        <taxon>Murinae</taxon>
        <taxon>Rattus</taxon>
    </lineage>
</organism>
<gene>
    <name evidence="6 8" type="primary">Prl7a1l-ps1</name>
</gene>
<dbReference type="Pfam" id="PF00103">
    <property type="entry name" value="Hormone_1"/>
    <property type="match status" value="1"/>
</dbReference>
<dbReference type="RGD" id="7695636">
    <property type="gene designation" value="Prl7a1l-ps1"/>
</dbReference>
<dbReference type="AGR" id="RGD:7695636"/>
<dbReference type="GO" id="GO:0005179">
    <property type="term" value="F:hormone activity"/>
    <property type="evidence" value="ECO:0000318"/>
    <property type="project" value="GO_Central"/>
</dbReference>
<keyword evidence="3" id="KW-0964">Secreted</keyword>
<sequence>MYHTYSGALLLLVVSSLLLWENVASVPLRSSETDDDTLSIKELFDHAMILSKNISDLNMELHRIFTISKISAKLFDKFVSTLFTSIFFPFNGQNLTYYHKYSIKTPEDIDEAQKVISLKDFPYVILIRMQAWNETFRNIINLLEDMPVMGDHILPIFKNIKTKNGELLEDTKSIFSHFYGTTENVDDCTLWSGLEDFQSSDEESQFLSLCKLSYCLHVDIHTADLYLQLLKCMVFVNSGICLPPKLKMIHDAVLFLNSLIFIHCKDNHE</sequence>
<feature type="binding site" evidence="4">
    <location>
        <position position="224"/>
    </location>
    <ligand>
        <name>Zn(2+)</name>
        <dbReference type="ChEBI" id="CHEBI:29105"/>
    </ligand>
</feature>
<dbReference type="GeneTree" id="ENSGT00950000182818"/>
<keyword evidence="4" id="KW-0479">Metal-binding</keyword>
<dbReference type="GO" id="GO:1903489">
    <property type="term" value="P:positive regulation of lactation"/>
    <property type="evidence" value="ECO:0000318"/>
    <property type="project" value="GO_Central"/>
</dbReference>
<evidence type="ECO:0000256" key="3">
    <source>
        <dbReference type="ARBA" id="ARBA00022525"/>
    </source>
</evidence>
<dbReference type="PANTHER" id="PTHR11417">
    <property type="entry name" value="SOMATOTROPIN,PROLACTIN"/>
    <property type="match status" value="1"/>
</dbReference>
<dbReference type="GO" id="GO:0046872">
    <property type="term" value="F:metal ion binding"/>
    <property type="evidence" value="ECO:0007669"/>
    <property type="project" value="UniProtKB-KW"/>
</dbReference>
<reference evidence="6" key="3">
    <citation type="submission" date="2025-09" db="UniProtKB">
        <authorList>
            <consortium name="Ensembl"/>
        </authorList>
    </citation>
    <scope>IDENTIFICATION</scope>
    <source>
        <strain evidence="6">Brown Norway</strain>
    </source>
</reference>
<evidence type="ECO:0000313" key="8">
    <source>
        <dbReference type="RGD" id="7695636"/>
    </source>
</evidence>
<reference evidence="6" key="1">
    <citation type="submission" date="2024-01" db="EMBL/GenBank/DDBJ databases">
        <title>GRCr8: a new rat reference genome assembly contstructed from accurate long reads and long range scaffolding.</title>
        <authorList>
            <person name="Doris P.A."/>
            <person name="Kalbfleisch T."/>
            <person name="Li K."/>
            <person name="Howe K."/>
            <person name="Wood J."/>
        </authorList>
    </citation>
    <scope>NUCLEOTIDE SEQUENCE [LARGE SCALE GENOMIC DNA]</scope>
    <source>
        <strain evidence="6">Brown Norway</strain>
    </source>
</reference>
<dbReference type="InterPro" id="IPR009079">
    <property type="entry name" value="4_helix_cytokine-like_core"/>
</dbReference>
<dbReference type="GO" id="GO:0030879">
    <property type="term" value="P:mammary gland development"/>
    <property type="evidence" value="ECO:0000318"/>
    <property type="project" value="GO_Central"/>
</dbReference>
<dbReference type="GO" id="GO:0031667">
    <property type="term" value="P:response to nutrient levels"/>
    <property type="evidence" value="ECO:0000318"/>
    <property type="project" value="GO_Central"/>
</dbReference>
<reference evidence="6" key="2">
    <citation type="submission" date="2025-08" db="UniProtKB">
        <authorList>
            <consortium name="Ensembl"/>
        </authorList>
    </citation>
    <scope>IDENTIFICATION</scope>
    <source>
        <strain evidence="6">Brown Norway</strain>
    </source>
</reference>
<keyword evidence="5" id="KW-0732">Signal</keyword>
<keyword evidence="4" id="KW-0862">Zinc</keyword>
<comment type="similarity">
    <text evidence="2">Belongs to the somatotropin/prolactin family.</text>
</comment>
<dbReference type="Gene3D" id="1.20.1250.10">
    <property type="match status" value="1"/>
</dbReference>
<dbReference type="InterPro" id="IPR001400">
    <property type="entry name" value="Somatotropin/Prolactin"/>
</dbReference>
<dbReference type="AlphaFoldDB" id="A0A8I6AW68"/>
<dbReference type="PANTHER" id="PTHR11417:SF73">
    <property type="entry name" value="PROLACTIN-7A1"/>
    <property type="match status" value="1"/>
</dbReference>
<dbReference type="GO" id="GO:0007166">
    <property type="term" value="P:cell surface receptor signaling pathway"/>
    <property type="evidence" value="ECO:0000318"/>
    <property type="project" value="GO_Central"/>
</dbReference>
<evidence type="ECO:0000313" key="6">
    <source>
        <dbReference type="Ensembl" id="ENSRNOP00000097293.1"/>
    </source>
</evidence>
<dbReference type="SUPFAM" id="SSF47266">
    <property type="entry name" value="4-helical cytokines"/>
    <property type="match status" value="1"/>
</dbReference>
<name>A0A8I6AW68_RAT</name>
<evidence type="ECO:0000256" key="1">
    <source>
        <dbReference type="ARBA" id="ARBA00004613"/>
    </source>
</evidence>
<dbReference type="GO" id="GO:0046427">
    <property type="term" value="P:positive regulation of receptor signaling pathway via JAK-STAT"/>
    <property type="evidence" value="ECO:0000318"/>
    <property type="project" value="GO_Central"/>
</dbReference>
<proteinExistence type="inferred from homology"/>
<dbReference type="Ensembl" id="ENSRNOT00000113708.2">
    <property type="protein sequence ID" value="ENSRNOP00000097293.1"/>
    <property type="gene ID" value="ENSRNOG00000069612.2"/>
</dbReference>
<dbReference type="GO" id="GO:0005148">
    <property type="term" value="F:prolactin receptor binding"/>
    <property type="evidence" value="ECO:0000318"/>
    <property type="project" value="GO_Central"/>
</dbReference>
<dbReference type="PROSITE" id="PS00338">
    <property type="entry name" value="SOMATOTROPIN_2"/>
    <property type="match status" value="1"/>
</dbReference>